<dbReference type="InterPro" id="IPR023368">
    <property type="entry name" value="UPF0066_cons_site"/>
</dbReference>
<dbReference type="Gene3D" id="2.40.30.70">
    <property type="entry name" value="YaeB-like"/>
    <property type="match status" value="1"/>
</dbReference>
<dbReference type="RefSeq" id="WP_114296894.1">
    <property type="nucleotide sequence ID" value="NZ_QPJT01000005.1"/>
</dbReference>
<name>A0A369BCM2_9FIRM</name>
<dbReference type="InterPro" id="IPR023370">
    <property type="entry name" value="TrmO-like_N"/>
</dbReference>
<dbReference type="NCBIfam" id="TIGR00104">
    <property type="entry name" value="tRNA_TsaA"/>
    <property type="match status" value="1"/>
</dbReference>
<evidence type="ECO:0000259" key="3">
    <source>
        <dbReference type="PROSITE" id="PS51668"/>
    </source>
</evidence>
<dbReference type="EMBL" id="QPJT01000005">
    <property type="protein sequence ID" value="RCX18348.1"/>
    <property type="molecule type" value="Genomic_DNA"/>
</dbReference>
<keyword evidence="4" id="KW-0489">Methyltransferase</keyword>
<accession>A0A369BCM2</accession>
<keyword evidence="4" id="KW-0808">Transferase</keyword>
<dbReference type="InterPro" id="IPR036414">
    <property type="entry name" value="YaeB_N_sf"/>
</dbReference>
<reference evidence="4 5" key="1">
    <citation type="submission" date="2018-07" db="EMBL/GenBank/DDBJ databases">
        <title>Genomic Encyclopedia of Type Strains, Phase IV (KMG-IV): sequencing the most valuable type-strain genomes for metagenomic binning, comparative biology and taxonomic classification.</title>
        <authorList>
            <person name="Goeker M."/>
        </authorList>
    </citation>
    <scope>NUCLEOTIDE SEQUENCE [LARGE SCALE GENOMIC DNA]</scope>
    <source>
        <strain evidence="4 5">DSM 27016</strain>
    </source>
</reference>
<sequence length="160" mass="18321">MGNEKDITYEIHPIGFVRKSEDEVGGGSGAYLEILEYYRDALKELNKFSHVIVLWWAEDFYGNDIRNTLRTRPPYAEGNIVGVFATRAPYRPNPIAMTTCEILSIDEEKGIIQLKNIDSFDGTSVIDLKAYVPICDRVEEVDVPEWLPQEWTGWWTADSD</sequence>
<dbReference type="PROSITE" id="PS01318">
    <property type="entry name" value="TSAA_1"/>
    <property type="match status" value="1"/>
</dbReference>
<comment type="caution">
    <text evidence="4">The sequence shown here is derived from an EMBL/GenBank/DDBJ whole genome shotgun (WGS) entry which is preliminary data.</text>
</comment>
<dbReference type="GO" id="GO:0032259">
    <property type="term" value="P:methylation"/>
    <property type="evidence" value="ECO:0007669"/>
    <property type="project" value="UniProtKB-KW"/>
</dbReference>
<dbReference type="SUPFAM" id="SSF118196">
    <property type="entry name" value="YaeB-like"/>
    <property type="match status" value="1"/>
</dbReference>
<evidence type="ECO:0000256" key="1">
    <source>
        <dbReference type="ARBA" id="ARBA00022691"/>
    </source>
</evidence>
<evidence type="ECO:0000313" key="4">
    <source>
        <dbReference type="EMBL" id="RCX18348.1"/>
    </source>
</evidence>
<dbReference type="Pfam" id="PF01980">
    <property type="entry name" value="TrmO_N"/>
    <property type="match status" value="1"/>
</dbReference>
<comment type="similarity">
    <text evidence="2">Belongs to the tRNA methyltransferase O family.</text>
</comment>
<dbReference type="InterPro" id="IPR040372">
    <property type="entry name" value="YaeB-like"/>
</dbReference>
<dbReference type="PANTHER" id="PTHR12818">
    <property type="entry name" value="TRNA (ADENINE(37)-N6)-METHYLTRANSFERASE"/>
    <property type="match status" value="1"/>
</dbReference>
<evidence type="ECO:0000313" key="5">
    <source>
        <dbReference type="Proteomes" id="UP000253034"/>
    </source>
</evidence>
<feature type="domain" description="TsaA-like" evidence="3">
    <location>
        <begin position="11"/>
        <end position="140"/>
    </location>
</feature>
<dbReference type="PANTHER" id="PTHR12818:SF0">
    <property type="entry name" value="TRNA (ADENINE(37)-N6)-METHYLTRANSFERASE"/>
    <property type="match status" value="1"/>
</dbReference>
<protein>
    <submittedName>
        <fullName evidence="4">tRNA-Thr(GGU) m(6)t(6)A37 methyltransferase TsaA</fullName>
    </submittedName>
</protein>
<keyword evidence="1" id="KW-0949">S-adenosyl-L-methionine</keyword>
<organism evidence="4 5">
    <name type="scientific">Anaerobacterium chartisolvens</name>
    <dbReference type="NCBI Taxonomy" id="1297424"/>
    <lineage>
        <taxon>Bacteria</taxon>
        <taxon>Bacillati</taxon>
        <taxon>Bacillota</taxon>
        <taxon>Clostridia</taxon>
        <taxon>Eubacteriales</taxon>
        <taxon>Oscillospiraceae</taxon>
        <taxon>Anaerobacterium</taxon>
    </lineage>
</organism>
<dbReference type="OrthoDB" id="9804309at2"/>
<keyword evidence="5" id="KW-1185">Reference proteome</keyword>
<evidence type="ECO:0000256" key="2">
    <source>
        <dbReference type="ARBA" id="ARBA00033753"/>
    </source>
</evidence>
<proteinExistence type="inferred from homology"/>
<gene>
    <name evidence="4" type="ORF">DFR58_105112</name>
</gene>
<dbReference type="InterPro" id="IPR036413">
    <property type="entry name" value="YaeB-like_sf"/>
</dbReference>
<dbReference type="Proteomes" id="UP000253034">
    <property type="component" value="Unassembled WGS sequence"/>
</dbReference>
<dbReference type="AlphaFoldDB" id="A0A369BCM2"/>
<dbReference type="PROSITE" id="PS51668">
    <property type="entry name" value="TSAA_2"/>
    <property type="match status" value="1"/>
</dbReference>
<dbReference type="GO" id="GO:0008168">
    <property type="term" value="F:methyltransferase activity"/>
    <property type="evidence" value="ECO:0007669"/>
    <property type="project" value="UniProtKB-KW"/>
</dbReference>